<proteinExistence type="inferred from homology"/>
<reference evidence="6" key="1">
    <citation type="submission" date="2016-10" db="EMBL/GenBank/DDBJ databases">
        <authorList>
            <person name="Varghese N."/>
            <person name="Submissions S."/>
        </authorList>
    </citation>
    <scope>NUCLEOTIDE SEQUENCE [LARGE SCALE GENOMIC DNA]</scope>
    <source>
        <strain evidence="6">P18</strain>
    </source>
</reference>
<keyword evidence="6" id="KW-1185">Reference proteome</keyword>
<dbReference type="NCBIfam" id="NF003740">
    <property type="entry name" value="PRK05337.1"/>
    <property type="match status" value="1"/>
</dbReference>
<dbReference type="PANTHER" id="PTHR30480">
    <property type="entry name" value="BETA-HEXOSAMINIDASE-RELATED"/>
    <property type="match status" value="1"/>
</dbReference>
<dbReference type="InterPro" id="IPR017853">
    <property type="entry name" value="GH"/>
</dbReference>
<dbReference type="Pfam" id="PF00933">
    <property type="entry name" value="Glyco_hydro_3"/>
    <property type="match status" value="1"/>
</dbReference>
<dbReference type="GO" id="GO:0005975">
    <property type="term" value="P:carbohydrate metabolic process"/>
    <property type="evidence" value="ECO:0007669"/>
    <property type="project" value="InterPro"/>
</dbReference>
<evidence type="ECO:0000313" key="6">
    <source>
        <dbReference type="Proteomes" id="UP000182624"/>
    </source>
</evidence>
<dbReference type="OrthoDB" id="9805821at2"/>
<dbReference type="InterPro" id="IPR050226">
    <property type="entry name" value="NagZ_Beta-hexosaminidase"/>
</dbReference>
<dbReference type="InterPro" id="IPR036962">
    <property type="entry name" value="Glyco_hydro_3_N_sf"/>
</dbReference>
<dbReference type="Gene3D" id="3.20.20.300">
    <property type="entry name" value="Glycoside hydrolase, family 3, N-terminal domain"/>
    <property type="match status" value="1"/>
</dbReference>
<dbReference type="EMBL" id="FOXO01000016">
    <property type="protein sequence ID" value="SFQ03721.1"/>
    <property type="molecule type" value="Genomic_DNA"/>
</dbReference>
<organism evidence="5 6">
    <name type="scientific">Butyrivibrio proteoclasticus</name>
    <dbReference type="NCBI Taxonomy" id="43305"/>
    <lineage>
        <taxon>Bacteria</taxon>
        <taxon>Bacillati</taxon>
        <taxon>Bacillota</taxon>
        <taxon>Clostridia</taxon>
        <taxon>Lachnospirales</taxon>
        <taxon>Lachnospiraceae</taxon>
        <taxon>Butyrivibrio</taxon>
    </lineage>
</organism>
<dbReference type="PANTHER" id="PTHR30480:SF16">
    <property type="entry name" value="GLYCOSIDE HYDROLASE FAMILY 3 DOMAIN PROTEIN"/>
    <property type="match status" value="1"/>
</dbReference>
<feature type="domain" description="Glycoside hydrolase family 3 N-terminal" evidence="4">
    <location>
        <begin position="2"/>
        <end position="325"/>
    </location>
</feature>
<evidence type="ECO:0000256" key="2">
    <source>
        <dbReference type="ARBA" id="ARBA00022801"/>
    </source>
</evidence>
<sequence length="510" mass="56472">MTIEEMVGQKFVVGFPGYELNEEVKEVIRKYKIGNIILFKENLKNEAQIKKLCAEIKEFITSVTGYPPFIMIDQEGGMVARLPENMGNIPGAMAITATDDPHNAYVAGYYTGLQLKELGINFNLAPVMDINSNPSNPIIGCRSYGEAPKQVVEYAIQMAKGLDDAGVLSCAKHFPGHGDVSTDSHVTLPCVDKTLDELRGMELVPFKAAVENEVPAIMSAHILFPKIEKDRIPATMSKKILTDILRKEMGFEGLILTDCLEMQAIKKFYGVEEGALAALKAGADIIMISHTPSYFPEVISRIEAAINDGSIVAESIKESAERILSYKDKYLKNKNQENSSKEFKEEIEDIRKQTLTLVSKADYPLGIDSDTLFISPKPFNVGLVGNVKEDIASSFCEILAEKFGTKALVISEKPSEEEIERAAELADKSSFVVVGTYNAHVFRGQLELINKVLKKNPKAAVFALRNPYDLRDIPDTVWKYAAFEYTLPMINIIEKNLKKEIVANGKLSAV</sequence>
<name>A0A1I5V8I7_9FIRM</name>
<dbReference type="GO" id="GO:0009254">
    <property type="term" value="P:peptidoglycan turnover"/>
    <property type="evidence" value="ECO:0007669"/>
    <property type="project" value="TreeGrafter"/>
</dbReference>
<gene>
    <name evidence="5" type="ORF">SAMN04487928_11618</name>
</gene>
<dbReference type="GO" id="GO:0004553">
    <property type="term" value="F:hydrolase activity, hydrolyzing O-glycosyl compounds"/>
    <property type="evidence" value="ECO:0007669"/>
    <property type="project" value="InterPro"/>
</dbReference>
<protein>
    <submittedName>
        <fullName evidence="5">Beta-N-acetylhexosaminidase</fullName>
    </submittedName>
</protein>
<keyword evidence="3" id="KW-0326">Glycosidase</keyword>
<keyword evidence="2" id="KW-0378">Hydrolase</keyword>
<dbReference type="AlphaFoldDB" id="A0A1I5V8I7"/>
<accession>A0A1I5V8I7</accession>
<dbReference type="RefSeq" id="WP_074888552.1">
    <property type="nucleotide sequence ID" value="NZ_FOXO01000016.1"/>
</dbReference>
<dbReference type="SUPFAM" id="SSF51445">
    <property type="entry name" value="(Trans)glycosidases"/>
    <property type="match status" value="1"/>
</dbReference>
<evidence type="ECO:0000256" key="3">
    <source>
        <dbReference type="ARBA" id="ARBA00023295"/>
    </source>
</evidence>
<evidence type="ECO:0000256" key="1">
    <source>
        <dbReference type="ARBA" id="ARBA00005336"/>
    </source>
</evidence>
<evidence type="ECO:0000259" key="4">
    <source>
        <dbReference type="Pfam" id="PF00933"/>
    </source>
</evidence>
<comment type="similarity">
    <text evidence="1">Belongs to the glycosyl hydrolase 3 family.</text>
</comment>
<dbReference type="Proteomes" id="UP000182624">
    <property type="component" value="Unassembled WGS sequence"/>
</dbReference>
<dbReference type="InterPro" id="IPR001764">
    <property type="entry name" value="Glyco_hydro_3_N"/>
</dbReference>
<evidence type="ECO:0000313" key="5">
    <source>
        <dbReference type="EMBL" id="SFQ03721.1"/>
    </source>
</evidence>